<gene>
    <name evidence="2" type="ORF">VKT23_003039</name>
</gene>
<accession>A0ABR1JWS8</accession>
<feature type="region of interest" description="Disordered" evidence="1">
    <location>
        <begin position="119"/>
        <end position="172"/>
    </location>
</feature>
<evidence type="ECO:0000313" key="3">
    <source>
        <dbReference type="Proteomes" id="UP001498398"/>
    </source>
</evidence>
<dbReference type="EMBL" id="JBANRG010000003">
    <property type="protein sequence ID" value="KAK7468534.1"/>
    <property type="molecule type" value="Genomic_DNA"/>
</dbReference>
<evidence type="ECO:0000256" key="1">
    <source>
        <dbReference type="SAM" id="MobiDB-lite"/>
    </source>
</evidence>
<reference evidence="2 3" key="1">
    <citation type="submission" date="2024-01" db="EMBL/GenBank/DDBJ databases">
        <title>A draft genome for the cacao thread blight pathogen Marasmiellus scandens.</title>
        <authorList>
            <person name="Baruah I.K."/>
            <person name="Leung J."/>
            <person name="Bukari Y."/>
            <person name="Amoako-Attah I."/>
            <person name="Meinhardt L.W."/>
            <person name="Bailey B.A."/>
            <person name="Cohen S.P."/>
        </authorList>
    </citation>
    <scope>NUCLEOTIDE SEQUENCE [LARGE SCALE GENOMIC DNA]</scope>
    <source>
        <strain evidence="2 3">GH-19</strain>
    </source>
</reference>
<sequence>MPHNPRKHPCQTVTNIIEQEEKEKRGKRQYRMAKARRHQQGVALLPGHMEQDEELLLSDVDSKDDESVDRTTVIPALSGARQDYYHDIAIDVHFIESKGPINEDQGLFLSTDYHHGTIDSTKHPLNTQNLEPLAPPRQQPNPTEEEDEANEEDKEYDRRIDEEHGLDWDKEANEYAPEELLDDFGEDMAGLDDELDCSLSLDNLMEGEFLQEMDEYKLELSLSLSGLISPLVLSEDELAILCHFSLKLKSNMADEAFNMLPYAFPDTHVQSWKSNQKCVENMAHLQPEVYDCCVNSSLVNILRTRYVCTATSLESVLTESLARPSPTSHSFLVSLGTTRVSL</sequence>
<protein>
    <submittedName>
        <fullName evidence="2">Uncharacterized protein</fullName>
    </submittedName>
</protein>
<comment type="caution">
    <text evidence="2">The sequence shown here is derived from an EMBL/GenBank/DDBJ whole genome shotgun (WGS) entry which is preliminary data.</text>
</comment>
<evidence type="ECO:0000313" key="2">
    <source>
        <dbReference type="EMBL" id="KAK7468534.1"/>
    </source>
</evidence>
<dbReference type="Proteomes" id="UP001498398">
    <property type="component" value="Unassembled WGS sequence"/>
</dbReference>
<feature type="compositionally biased region" description="Acidic residues" evidence="1">
    <location>
        <begin position="143"/>
        <end position="154"/>
    </location>
</feature>
<proteinExistence type="predicted"/>
<name>A0ABR1JWS8_9AGAR</name>
<organism evidence="2 3">
    <name type="scientific">Marasmiellus scandens</name>
    <dbReference type="NCBI Taxonomy" id="2682957"/>
    <lineage>
        <taxon>Eukaryota</taxon>
        <taxon>Fungi</taxon>
        <taxon>Dikarya</taxon>
        <taxon>Basidiomycota</taxon>
        <taxon>Agaricomycotina</taxon>
        <taxon>Agaricomycetes</taxon>
        <taxon>Agaricomycetidae</taxon>
        <taxon>Agaricales</taxon>
        <taxon>Marasmiineae</taxon>
        <taxon>Omphalotaceae</taxon>
        <taxon>Marasmiellus</taxon>
    </lineage>
</organism>
<keyword evidence="3" id="KW-1185">Reference proteome</keyword>
<feature type="compositionally biased region" description="Basic and acidic residues" evidence="1">
    <location>
        <begin position="155"/>
        <end position="172"/>
    </location>
</feature>